<evidence type="ECO:0000313" key="2">
    <source>
        <dbReference type="EMBL" id="KAK2021033.1"/>
    </source>
</evidence>
<evidence type="ECO:0000313" key="3">
    <source>
        <dbReference type="Proteomes" id="UP001232148"/>
    </source>
</evidence>
<dbReference type="Proteomes" id="UP001232148">
    <property type="component" value="Unassembled WGS sequence"/>
</dbReference>
<name>A0AAD9H266_9PEZI</name>
<gene>
    <name evidence="2" type="ORF">LX32DRAFT_278208</name>
</gene>
<feature type="chain" id="PRO_5042242608" evidence="1">
    <location>
        <begin position="19"/>
        <end position="136"/>
    </location>
</feature>
<protein>
    <submittedName>
        <fullName evidence="2">Uncharacterized protein</fullName>
    </submittedName>
</protein>
<reference evidence="2" key="1">
    <citation type="submission" date="2021-06" db="EMBL/GenBank/DDBJ databases">
        <title>Comparative genomics, transcriptomics and evolutionary studies reveal genomic signatures of adaptation to plant cell wall in hemibiotrophic fungi.</title>
        <authorList>
            <consortium name="DOE Joint Genome Institute"/>
            <person name="Baroncelli R."/>
            <person name="Diaz J.F."/>
            <person name="Benocci T."/>
            <person name="Peng M."/>
            <person name="Battaglia E."/>
            <person name="Haridas S."/>
            <person name="Andreopoulos W."/>
            <person name="Labutti K."/>
            <person name="Pangilinan J."/>
            <person name="Floch G.L."/>
            <person name="Makela M.R."/>
            <person name="Henrissat B."/>
            <person name="Grigoriev I.V."/>
            <person name="Crouch J.A."/>
            <person name="De Vries R.P."/>
            <person name="Sukno S.A."/>
            <person name="Thon M.R."/>
        </authorList>
    </citation>
    <scope>NUCLEOTIDE SEQUENCE</scope>
    <source>
        <strain evidence="2">MAFF235873</strain>
    </source>
</reference>
<accession>A0AAD9H266</accession>
<organism evidence="2 3">
    <name type="scientific">Colletotrichum zoysiae</name>
    <dbReference type="NCBI Taxonomy" id="1216348"/>
    <lineage>
        <taxon>Eukaryota</taxon>
        <taxon>Fungi</taxon>
        <taxon>Dikarya</taxon>
        <taxon>Ascomycota</taxon>
        <taxon>Pezizomycotina</taxon>
        <taxon>Sordariomycetes</taxon>
        <taxon>Hypocreomycetidae</taxon>
        <taxon>Glomerellales</taxon>
        <taxon>Glomerellaceae</taxon>
        <taxon>Colletotrichum</taxon>
        <taxon>Colletotrichum graminicola species complex</taxon>
    </lineage>
</organism>
<keyword evidence="1" id="KW-0732">Signal</keyword>
<sequence length="136" mass="15714">MTHLKFSHFLVCLSRSCSLNLDFSPWPIGTNLCILRSARAQDSGPVWWCIGLLGCILGRLERHSRRGMADATTHKSIYLRLRILIGLLDEQLSYVLCMKEIEFKCQYNITRHTHSSIITWLNVHYYEATFASQTHS</sequence>
<dbReference type="AlphaFoldDB" id="A0AAD9H266"/>
<proteinExistence type="predicted"/>
<evidence type="ECO:0000256" key="1">
    <source>
        <dbReference type="SAM" id="SignalP"/>
    </source>
</evidence>
<dbReference type="EMBL" id="MU843143">
    <property type="protein sequence ID" value="KAK2021033.1"/>
    <property type="molecule type" value="Genomic_DNA"/>
</dbReference>
<feature type="signal peptide" evidence="1">
    <location>
        <begin position="1"/>
        <end position="18"/>
    </location>
</feature>
<comment type="caution">
    <text evidence="2">The sequence shown here is derived from an EMBL/GenBank/DDBJ whole genome shotgun (WGS) entry which is preliminary data.</text>
</comment>
<keyword evidence="3" id="KW-1185">Reference proteome</keyword>